<dbReference type="Pfam" id="PF00512">
    <property type="entry name" value="HisKA"/>
    <property type="match status" value="1"/>
</dbReference>
<dbReference type="InterPro" id="IPR003661">
    <property type="entry name" value="HisK_dim/P_dom"/>
</dbReference>
<organism evidence="18 19">
    <name type="scientific">Chelatococcus reniformis</name>
    <dbReference type="NCBI Taxonomy" id="1494448"/>
    <lineage>
        <taxon>Bacteria</taxon>
        <taxon>Pseudomonadati</taxon>
        <taxon>Pseudomonadota</taxon>
        <taxon>Alphaproteobacteria</taxon>
        <taxon>Hyphomicrobiales</taxon>
        <taxon>Chelatococcaceae</taxon>
        <taxon>Chelatococcus</taxon>
    </lineage>
</organism>
<dbReference type="InterPro" id="IPR005467">
    <property type="entry name" value="His_kinase_dom"/>
</dbReference>
<sequence length="441" mass="48040">MRLPFGWPKRIGSQIALLLVAAIVVFHVSLLMLLWATAPRTRLHVPPELAAVATAAELIDAAPPAARQSMVAAVNAKSGLYAIALGGREAVPAREVNRAPPPQQRALREMLGPGFQVVALEPRPGLPYRGPQFAITLRDESVITVSAGIRVDRPPMRPWSGAVVATVLFLAINLAFLSVWAWRLLAQPLRRFADAAESFSINGDQPPLPERGPLEIRSAARALNSMHERIRTMVTERTRMLAAVGHDLRTPITRLRLRLEFIAEQDVREAMERDLAQMDAMVHAALSYLREGRSPARTRVDISNLIETVTDQFADMGYTVGFAGPGQVVALADPDALHRAVTNLVQNAVRFADLTRVDLEADGTRVTIAVVDDGPGIPAEDMERLLEPFARGDEARSRNEPTGFGLGLPIAKTVAESHGGTLTLLGRRPRGLEARLTFPQC</sequence>
<feature type="transmembrane region" description="Helical" evidence="15">
    <location>
        <begin position="159"/>
        <end position="182"/>
    </location>
</feature>
<dbReference type="SMART" id="SM00304">
    <property type="entry name" value="HAMP"/>
    <property type="match status" value="1"/>
</dbReference>
<dbReference type="Pfam" id="PF02518">
    <property type="entry name" value="HATPase_c"/>
    <property type="match status" value="1"/>
</dbReference>
<dbReference type="InterPro" id="IPR003594">
    <property type="entry name" value="HATPase_dom"/>
</dbReference>
<dbReference type="AlphaFoldDB" id="A0A916XBL7"/>
<keyword evidence="5" id="KW-0997">Cell inner membrane</keyword>
<keyword evidence="7" id="KW-0808">Transferase</keyword>
<evidence type="ECO:0000259" key="16">
    <source>
        <dbReference type="PROSITE" id="PS50109"/>
    </source>
</evidence>
<evidence type="ECO:0000256" key="8">
    <source>
        <dbReference type="ARBA" id="ARBA00022692"/>
    </source>
</evidence>
<keyword evidence="6" id="KW-0597">Phosphoprotein</keyword>
<dbReference type="CDD" id="cd00082">
    <property type="entry name" value="HisKA"/>
    <property type="match status" value="1"/>
</dbReference>
<dbReference type="PROSITE" id="PS50109">
    <property type="entry name" value="HIS_KIN"/>
    <property type="match status" value="1"/>
</dbReference>
<feature type="domain" description="HAMP" evidence="17">
    <location>
        <begin position="183"/>
        <end position="235"/>
    </location>
</feature>
<dbReference type="Gene3D" id="1.10.287.130">
    <property type="match status" value="1"/>
</dbReference>
<keyword evidence="8 15" id="KW-0812">Transmembrane</keyword>
<dbReference type="GO" id="GO:0005886">
    <property type="term" value="C:plasma membrane"/>
    <property type="evidence" value="ECO:0007669"/>
    <property type="project" value="UniProtKB-SubCell"/>
</dbReference>
<dbReference type="SUPFAM" id="SSF47384">
    <property type="entry name" value="Homodimeric domain of signal transducing histidine kinase"/>
    <property type="match status" value="1"/>
</dbReference>
<proteinExistence type="predicted"/>
<evidence type="ECO:0000313" key="18">
    <source>
        <dbReference type="EMBL" id="GGC59785.1"/>
    </source>
</evidence>
<evidence type="ECO:0000256" key="13">
    <source>
        <dbReference type="ARBA" id="ARBA00023012"/>
    </source>
</evidence>
<dbReference type="EMBL" id="BMGG01000003">
    <property type="protein sequence ID" value="GGC59785.1"/>
    <property type="molecule type" value="Genomic_DNA"/>
</dbReference>
<dbReference type="InterPro" id="IPR050980">
    <property type="entry name" value="2C_sensor_his_kinase"/>
</dbReference>
<dbReference type="InterPro" id="IPR004358">
    <property type="entry name" value="Sig_transdc_His_kin-like_C"/>
</dbReference>
<keyword evidence="4" id="KW-1003">Cell membrane</keyword>
<dbReference type="InterPro" id="IPR036890">
    <property type="entry name" value="HATPase_C_sf"/>
</dbReference>
<keyword evidence="12 15" id="KW-1133">Transmembrane helix</keyword>
<evidence type="ECO:0000259" key="17">
    <source>
        <dbReference type="PROSITE" id="PS50885"/>
    </source>
</evidence>
<dbReference type="RefSeq" id="WP_188608841.1">
    <property type="nucleotide sequence ID" value="NZ_BMGG01000003.1"/>
</dbReference>
<keyword evidence="9" id="KW-0547">Nucleotide-binding</keyword>
<feature type="transmembrane region" description="Helical" evidence="15">
    <location>
        <begin position="15"/>
        <end position="36"/>
    </location>
</feature>
<evidence type="ECO:0000256" key="1">
    <source>
        <dbReference type="ARBA" id="ARBA00000085"/>
    </source>
</evidence>
<evidence type="ECO:0000256" key="12">
    <source>
        <dbReference type="ARBA" id="ARBA00022989"/>
    </source>
</evidence>
<feature type="domain" description="Histidine kinase" evidence="16">
    <location>
        <begin position="243"/>
        <end position="441"/>
    </location>
</feature>
<evidence type="ECO:0000256" key="6">
    <source>
        <dbReference type="ARBA" id="ARBA00022553"/>
    </source>
</evidence>
<dbReference type="CDD" id="cd06225">
    <property type="entry name" value="HAMP"/>
    <property type="match status" value="1"/>
</dbReference>
<evidence type="ECO:0000256" key="14">
    <source>
        <dbReference type="ARBA" id="ARBA00023136"/>
    </source>
</evidence>
<reference evidence="18" key="2">
    <citation type="submission" date="2020-09" db="EMBL/GenBank/DDBJ databases">
        <authorList>
            <person name="Sun Q."/>
            <person name="Zhou Y."/>
        </authorList>
    </citation>
    <scope>NUCLEOTIDE SEQUENCE</scope>
    <source>
        <strain evidence="18">CGMCC 1.12919</strain>
    </source>
</reference>
<keyword evidence="10 18" id="KW-0418">Kinase</keyword>
<accession>A0A916XBL7</accession>
<evidence type="ECO:0000256" key="3">
    <source>
        <dbReference type="ARBA" id="ARBA00012438"/>
    </source>
</evidence>
<dbReference type="PROSITE" id="PS50885">
    <property type="entry name" value="HAMP"/>
    <property type="match status" value="1"/>
</dbReference>
<evidence type="ECO:0000256" key="5">
    <source>
        <dbReference type="ARBA" id="ARBA00022519"/>
    </source>
</evidence>
<dbReference type="PANTHER" id="PTHR44936:SF5">
    <property type="entry name" value="SENSOR HISTIDINE KINASE ENVZ"/>
    <property type="match status" value="1"/>
</dbReference>
<dbReference type="Gene3D" id="3.30.565.10">
    <property type="entry name" value="Histidine kinase-like ATPase, C-terminal domain"/>
    <property type="match status" value="1"/>
</dbReference>
<evidence type="ECO:0000313" key="19">
    <source>
        <dbReference type="Proteomes" id="UP000637002"/>
    </source>
</evidence>
<evidence type="ECO:0000256" key="15">
    <source>
        <dbReference type="SAM" id="Phobius"/>
    </source>
</evidence>
<dbReference type="Pfam" id="PF00672">
    <property type="entry name" value="HAMP"/>
    <property type="match status" value="1"/>
</dbReference>
<keyword evidence="14 15" id="KW-0472">Membrane</keyword>
<dbReference type="GO" id="GO:0005524">
    <property type="term" value="F:ATP binding"/>
    <property type="evidence" value="ECO:0007669"/>
    <property type="project" value="UniProtKB-KW"/>
</dbReference>
<keyword evidence="19" id="KW-1185">Reference proteome</keyword>
<gene>
    <name evidence="18" type="ORF">GCM10010994_18140</name>
</gene>
<dbReference type="InterPro" id="IPR036097">
    <property type="entry name" value="HisK_dim/P_sf"/>
</dbReference>
<comment type="catalytic activity">
    <reaction evidence="1">
        <text>ATP + protein L-histidine = ADP + protein N-phospho-L-histidine.</text>
        <dbReference type="EC" id="2.7.13.3"/>
    </reaction>
</comment>
<evidence type="ECO:0000256" key="2">
    <source>
        <dbReference type="ARBA" id="ARBA00004429"/>
    </source>
</evidence>
<keyword evidence="13" id="KW-0902">Two-component regulatory system</keyword>
<dbReference type="CDD" id="cd00075">
    <property type="entry name" value="HATPase"/>
    <property type="match status" value="1"/>
</dbReference>
<reference evidence="18" key="1">
    <citation type="journal article" date="2014" name="Int. J. Syst. Evol. Microbiol.">
        <title>Complete genome sequence of Corynebacterium casei LMG S-19264T (=DSM 44701T), isolated from a smear-ripened cheese.</title>
        <authorList>
            <consortium name="US DOE Joint Genome Institute (JGI-PGF)"/>
            <person name="Walter F."/>
            <person name="Albersmeier A."/>
            <person name="Kalinowski J."/>
            <person name="Ruckert C."/>
        </authorList>
    </citation>
    <scope>NUCLEOTIDE SEQUENCE</scope>
    <source>
        <strain evidence="18">CGMCC 1.12919</strain>
    </source>
</reference>
<dbReference type="PRINTS" id="PR00344">
    <property type="entry name" value="BCTRLSENSOR"/>
</dbReference>
<evidence type="ECO:0000256" key="11">
    <source>
        <dbReference type="ARBA" id="ARBA00022840"/>
    </source>
</evidence>
<dbReference type="EC" id="2.7.13.3" evidence="3"/>
<dbReference type="Proteomes" id="UP000637002">
    <property type="component" value="Unassembled WGS sequence"/>
</dbReference>
<evidence type="ECO:0000256" key="10">
    <source>
        <dbReference type="ARBA" id="ARBA00022777"/>
    </source>
</evidence>
<dbReference type="SMART" id="SM00388">
    <property type="entry name" value="HisKA"/>
    <property type="match status" value="1"/>
</dbReference>
<protein>
    <recommendedName>
        <fullName evidence="3">histidine kinase</fullName>
        <ecNumber evidence="3">2.7.13.3</ecNumber>
    </recommendedName>
</protein>
<evidence type="ECO:0000256" key="4">
    <source>
        <dbReference type="ARBA" id="ARBA00022475"/>
    </source>
</evidence>
<dbReference type="SUPFAM" id="SSF55874">
    <property type="entry name" value="ATPase domain of HSP90 chaperone/DNA topoisomerase II/histidine kinase"/>
    <property type="match status" value="1"/>
</dbReference>
<evidence type="ECO:0000256" key="9">
    <source>
        <dbReference type="ARBA" id="ARBA00022741"/>
    </source>
</evidence>
<dbReference type="InterPro" id="IPR003660">
    <property type="entry name" value="HAMP_dom"/>
</dbReference>
<comment type="subcellular location">
    <subcellularLocation>
        <location evidence="2">Cell inner membrane</location>
        <topology evidence="2">Multi-pass membrane protein</topology>
    </subcellularLocation>
</comment>
<name>A0A916XBL7_9HYPH</name>
<evidence type="ECO:0000256" key="7">
    <source>
        <dbReference type="ARBA" id="ARBA00022679"/>
    </source>
</evidence>
<dbReference type="GO" id="GO:0000155">
    <property type="term" value="F:phosphorelay sensor kinase activity"/>
    <property type="evidence" value="ECO:0007669"/>
    <property type="project" value="InterPro"/>
</dbReference>
<dbReference type="PANTHER" id="PTHR44936">
    <property type="entry name" value="SENSOR PROTEIN CREC"/>
    <property type="match status" value="1"/>
</dbReference>
<comment type="caution">
    <text evidence="18">The sequence shown here is derived from an EMBL/GenBank/DDBJ whole genome shotgun (WGS) entry which is preliminary data.</text>
</comment>
<keyword evidence="11" id="KW-0067">ATP-binding</keyword>
<dbReference type="SMART" id="SM00387">
    <property type="entry name" value="HATPase_c"/>
    <property type="match status" value="1"/>
</dbReference>